<dbReference type="FunFam" id="1.25.40.10:FF:000387">
    <property type="entry name" value="Golgi to ER traffic protein 4"/>
    <property type="match status" value="1"/>
</dbReference>
<dbReference type="EMBL" id="JAXUIC010000008">
    <property type="protein sequence ID" value="KAK4578911.1"/>
    <property type="molecule type" value="Genomic_DNA"/>
</dbReference>
<dbReference type="InterPro" id="IPR007317">
    <property type="entry name" value="GET4"/>
</dbReference>
<dbReference type="InterPro" id="IPR011990">
    <property type="entry name" value="TPR-like_helical_dom_sf"/>
</dbReference>
<protein>
    <recommendedName>
        <fullName evidence="4">Golgi to ER traffic protein 4 homolog</fullName>
    </recommendedName>
</protein>
<reference evidence="2 3" key="1">
    <citation type="journal article" date="2023" name="G3 (Bethesda)">
        <title>A haplotype-resolved chromosome-scale genome for Quercus rubra L. provides insights into the genetics of adaptive traits for red oak species.</title>
        <authorList>
            <person name="Kapoor B."/>
            <person name="Jenkins J."/>
            <person name="Schmutz J."/>
            <person name="Zhebentyayeva T."/>
            <person name="Kuelheim C."/>
            <person name="Coggeshall M."/>
            <person name="Heim C."/>
            <person name="Lasky J.R."/>
            <person name="Leites L."/>
            <person name="Islam-Faridi N."/>
            <person name="Romero-Severson J."/>
            <person name="DeLeo V.L."/>
            <person name="Lucas S.M."/>
            <person name="Lazic D."/>
            <person name="Gailing O."/>
            <person name="Carlson J."/>
            <person name="Staton M."/>
        </authorList>
    </citation>
    <scope>NUCLEOTIDE SEQUENCE [LARGE SCALE GENOMIC DNA]</scope>
    <source>
        <strain evidence="2">Pseudo-F2</strain>
    </source>
</reference>
<evidence type="ECO:0000313" key="3">
    <source>
        <dbReference type="Proteomes" id="UP001324115"/>
    </source>
</evidence>
<evidence type="ECO:0008006" key="4">
    <source>
        <dbReference type="Google" id="ProtNLM"/>
    </source>
</evidence>
<comment type="caution">
    <text evidence="2">The sequence shown here is derived from an EMBL/GenBank/DDBJ whole genome shotgun (WGS) entry which is preliminary data.</text>
</comment>
<gene>
    <name evidence="2" type="ORF">RGQ29_028827</name>
</gene>
<accession>A0AAN7ESY8</accession>
<sequence length="324" mass="36788">MSRERLKRGTLPPAQENIEKLQKVVEEGNYYGAQQMYKSISARYVSAQRYSEALDILQSGACIQLKHGQITCGAELAVLFVETLVKGKIPYNSDALDRVRKIYKMFPQIPLPQHLLDDDEMEQISEALGAAKIRVDGCSSFLKAALKWSVEFGAHKSGSPELHVMLAEYIYSESSEVDMVRVSNHFVRGNSPKKFASVLVNFMGKCYPDEDDLAIARAILMYLAMGNLRDANYLMDEIKKQLESNQLDFPQSDLIQFIIYLLQTLQRDALPLFNMLRASYKTSIEREPAFNELLDEIVAKFYGVRRRNPLQGVFGDIFKMMGGE</sequence>
<organism evidence="2 3">
    <name type="scientific">Quercus rubra</name>
    <name type="common">Northern red oak</name>
    <name type="synonym">Quercus borealis</name>
    <dbReference type="NCBI Taxonomy" id="3512"/>
    <lineage>
        <taxon>Eukaryota</taxon>
        <taxon>Viridiplantae</taxon>
        <taxon>Streptophyta</taxon>
        <taxon>Embryophyta</taxon>
        <taxon>Tracheophyta</taxon>
        <taxon>Spermatophyta</taxon>
        <taxon>Magnoliopsida</taxon>
        <taxon>eudicotyledons</taxon>
        <taxon>Gunneridae</taxon>
        <taxon>Pentapetalae</taxon>
        <taxon>rosids</taxon>
        <taxon>fabids</taxon>
        <taxon>Fagales</taxon>
        <taxon>Fagaceae</taxon>
        <taxon>Quercus</taxon>
    </lineage>
</organism>
<dbReference type="Gene3D" id="1.25.40.10">
    <property type="entry name" value="Tetratricopeptide repeat domain"/>
    <property type="match status" value="1"/>
</dbReference>
<evidence type="ECO:0000256" key="1">
    <source>
        <dbReference type="ARBA" id="ARBA00005351"/>
    </source>
</evidence>
<evidence type="ECO:0000313" key="2">
    <source>
        <dbReference type="EMBL" id="KAK4578911.1"/>
    </source>
</evidence>
<dbReference type="Pfam" id="PF04190">
    <property type="entry name" value="GET4"/>
    <property type="match status" value="1"/>
</dbReference>
<name>A0AAN7ESY8_QUERU</name>
<keyword evidence="3" id="KW-1185">Reference proteome</keyword>
<comment type="similarity">
    <text evidence="1">Belongs to the GET4 family.</text>
</comment>
<dbReference type="Proteomes" id="UP001324115">
    <property type="component" value="Unassembled WGS sequence"/>
</dbReference>
<dbReference type="PANTHER" id="PTHR12875:SF0">
    <property type="entry name" value="GOLGI TO ER TRAFFIC PROTEIN 4 HOMOLOG"/>
    <property type="match status" value="1"/>
</dbReference>
<dbReference type="AlphaFoldDB" id="A0AAN7ESY8"/>
<dbReference type="GO" id="GO:0005829">
    <property type="term" value="C:cytosol"/>
    <property type="evidence" value="ECO:0007669"/>
    <property type="project" value="TreeGrafter"/>
</dbReference>
<proteinExistence type="inferred from homology"/>
<dbReference type="PANTHER" id="PTHR12875">
    <property type="entry name" value="GOLGI TO ER TRAFFIC PROTEIN 4 HOMOLOG"/>
    <property type="match status" value="1"/>
</dbReference>
<dbReference type="GO" id="GO:0045048">
    <property type="term" value="P:protein insertion into ER membrane"/>
    <property type="evidence" value="ECO:0007669"/>
    <property type="project" value="InterPro"/>
</dbReference>